<keyword evidence="7" id="KW-1185">Reference proteome</keyword>
<name>A0ABY7VGF5_9GAMM</name>
<dbReference type="Pfam" id="PF07804">
    <property type="entry name" value="HipA_C"/>
    <property type="match status" value="1"/>
</dbReference>
<evidence type="ECO:0000313" key="6">
    <source>
        <dbReference type="EMBL" id="WDE12008.1"/>
    </source>
</evidence>
<evidence type="ECO:0000259" key="5">
    <source>
        <dbReference type="Pfam" id="PF13657"/>
    </source>
</evidence>
<evidence type="ECO:0000313" key="7">
    <source>
        <dbReference type="Proteomes" id="UP001215231"/>
    </source>
</evidence>
<feature type="domain" description="HipA N-terminal subdomain 1" evidence="5">
    <location>
        <begin position="7"/>
        <end position="118"/>
    </location>
</feature>
<protein>
    <submittedName>
        <fullName evidence="6">Type II toxin-antitoxin system HipA family toxin</fullName>
    </submittedName>
</protein>
<dbReference type="InterPro" id="IPR052028">
    <property type="entry name" value="HipA_Ser/Thr_kinase"/>
</dbReference>
<reference evidence="6 7" key="1">
    <citation type="journal article" date="2022" name="Mar. Drugs">
        <title>Bioassay-Guided Fractionation Leads to the Detection of Cholic Acid Generated by the Rare Thalassomonas sp.</title>
        <authorList>
            <person name="Pheiffer F."/>
            <person name="Schneider Y.K."/>
            <person name="Hansen E.H."/>
            <person name="Andersen J.H."/>
            <person name="Isaksson J."/>
            <person name="Busche T."/>
            <person name="R C."/>
            <person name="Kalinowski J."/>
            <person name="Zyl L.V."/>
            <person name="Trindade M."/>
        </authorList>
    </citation>
    <scope>NUCLEOTIDE SEQUENCE [LARGE SCALE GENOMIC DNA]</scope>
    <source>
        <strain evidence="6 7">A5K-61T</strain>
    </source>
</reference>
<dbReference type="PANTHER" id="PTHR37419">
    <property type="entry name" value="SERINE/THREONINE-PROTEIN KINASE TOXIN HIPA"/>
    <property type="match status" value="1"/>
</dbReference>
<dbReference type="PANTHER" id="PTHR37419:SF8">
    <property type="entry name" value="TOXIN YJJJ"/>
    <property type="match status" value="1"/>
</dbReference>
<sequence>MVMETIEVRYKGEKAAAISFEAGAAAGQFEYFPEFIKKKIPLAPLTMPVASSRIYQFPGLDKDTFKGLPGLVADSLPDSFGNAILDQWLAKQVNRTHGITPLERLKYTGSRGMGALEYFPSRRVKGFNASHDIELETLTKVAQSVLDERSGFEKDVSFDEVHEDKEMVEALLAVGTSAGGARPKAVLAFNENFTQVRSGQTEAPKGFSHYLLKFDGVTERDRSQQSFGDPQGYGVMEYVYHLMALEAGIHMEPCKLLPEGQRRHFVTKRFDRVNGNEKRHIQTLTAISHVNYNQPGAFSYEQVFKVARELGLPKEDAIQIFKRMVFNHVARNNDDHSKNTAFMLVDDKHWRVTPAYDVAFSYAAGNPWVEQHWMAMNGKRKEHSRKDIYAVADLCLPKIKRAEIDEIIDSVIDAVSLWDKLSQDYEVPAPLRKSISKLLLTEDFK</sequence>
<evidence type="ECO:0000256" key="2">
    <source>
        <dbReference type="ARBA" id="ARBA00022679"/>
    </source>
</evidence>
<proteinExistence type="inferred from homology"/>
<comment type="similarity">
    <text evidence="1">Belongs to the HipA Ser/Thr kinase family.</text>
</comment>
<evidence type="ECO:0000259" key="4">
    <source>
        <dbReference type="Pfam" id="PF07804"/>
    </source>
</evidence>
<accession>A0ABY7VGF5</accession>
<gene>
    <name evidence="6" type="ORF">H3N35_00500</name>
</gene>
<dbReference type="InterPro" id="IPR017508">
    <property type="entry name" value="HipA_N1"/>
</dbReference>
<organism evidence="6 7">
    <name type="scientific">Thalassomonas haliotis</name>
    <dbReference type="NCBI Taxonomy" id="485448"/>
    <lineage>
        <taxon>Bacteria</taxon>
        <taxon>Pseudomonadati</taxon>
        <taxon>Pseudomonadota</taxon>
        <taxon>Gammaproteobacteria</taxon>
        <taxon>Alteromonadales</taxon>
        <taxon>Colwelliaceae</taxon>
        <taxon>Thalassomonas</taxon>
    </lineage>
</organism>
<feature type="domain" description="HipA-like C-terminal" evidence="4">
    <location>
        <begin position="176"/>
        <end position="415"/>
    </location>
</feature>
<keyword evidence="2" id="KW-0808">Transferase</keyword>
<dbReference type="Pfam" id="PF13657">
    <property type="entry name" value="Couple_hipA"/>
    <property type="match status" value="1"/>
</dbReference>
<dbReference type="Proteomes" id="UP001215231">
    <property type="component" value="Chromosome"/>
</dbReference>
<evidence type="ECO:0000256" key="1">
    <source>
        <dbReference type="ARBA" id="ARBA00010164"/>
    </source>
</evidence>
<evidence type="ECO:0000256" key="3">
    <source>
        <dbReference type="ARBA" id="ARBA00022777"/>
    </source>
</evidence>
<keyword evidence="3" id="KW-0418">Kinase</keyword>
<dbReference type="InterPro" id="IPR012893">
    <property type="entry name" value="HipA-like_C"/>
</dbReference>
<dbReference type="EMBL" id="CP059693">
    <property type="protein sequence ID" value="WDE12008.1"/>
    <property type="molecule type" value="Genomic_DNA"/>
</dbReference>